<dbReference type="Pfam" id="PF03466">
    <property type="entry name" value="LysR_substrate"/>
    <property type="match status" value="1"/>
</dbReference>
<sequence>MSSIDLRLLRYFVVVAEEGHLTKAAQRIGIQQPPLSQQIRALENELGVTLFRRMPRGMELTESGQALLIDARLILEQVNTTIEGVRRISLGESGRLAVGFTESAALHPFIPAVIRAFRQKSPGVIMAVEESNTNELVEDLRHNRLDVAFIRSPIGSAAGLKMETMLVEEMIVALPITHKLAQRRKSLPLTALAEDDFILNRRPSGPGLYDSVIAACRAAGFSPRVVQEAKKNLSTLSLVAAGLGVSIVPASMRHVQLKEVVYLKLEQAPDLRAPLHLAYRDEAQSGAAEKMIIEARKLAQR</sequence>
<dbReference type="RefSeq" id="WP_175625479.1">
    <property type="nucleotide sequence ID" value="NZ_JADOEL010000002.1"/>
</dbReference>
<evidence type="ECO:0000256" key="2">
    <source>
        <dbReference type="ARBA" id="ARBA00023015"/>
    </source>
</evidence>
<dbReference type="EMBL" id="JADOEL010000002">
    <property type="protein sequence ID" value="MBF8176774.1"/>
    <property type="molecule type" value="Genomic_DNA"/>
</dbReference>
<evidence type="ECO:0000256" key="3">
    <source>
        <dbReference type="ARBA" id="ARBA00023125"/>
    </source>
</evidence>
<dbReference type="Gene3D" id="1.10.10.10">
    <property type="entry name" value="Winged helix-like DNA-binding domain superfamily/Winged helix DNA-binding domain"/>
    <property type="match status" value="1"/>
</dbReference>
<evidence type="ECO:0000256" key="4">
    <source>
        <dbReference type="ARBA" id="ARBA00023163"/>
    </source>
</evidence>
<dbReference type="PROSITE" id="PS50931">
    <property type="entry name" value="HTH_LYSR"/>
    <property type="match status" value="1"/>
</dbReference>
<evidence type="ECO:0000259" key="5">
    <source>
        <dbReference type="PROSITE" id="PS50931"/>
    </source>
</evidence>
<dbReference type="Proteomes" id="UP000657372">
    <property type="component" value="Unassembled WGS sequence"/>
</dbReference>
<comment type="similarity">
    <text evidence="1">Belongs to the LysR transcriptional regulatory family.</text>
</comment>
<dbReference type="PRINTS" id="PR00039">
    <property type="entry name" value="HTHLYSR"/>
</dbReference>
<accession>A0ABS0ERT9</accession>
<reference evidence="6 7" key="1">
    <citation type="submission" date="2020-11" db="EMBL/GenBank/DDBJ databases">
        <title>WGS of Herminiimonas contaminans strain Marseille-Q4544 isolated from planarians Schmidtea mediterranea.</title>
        <authorList>
            <person name="Kangale L."/>
        </authorList>
    </citation>
    <scope>NUCLEOTIDE SEQUENCE [LARGE SCALE GENOMIC DNA]</scope>
    <source>
        <strain evidence="6 7">Marseille-Q4544</strain>
    </source>
</reference>
<dbReference type="SUPFAM" id="SSF53850">
    <property type="entry name" value="Periplasmic binding protein-like II"/>
    <property type="match status" value="1"/>
</dbReference>
<name>A0ABS0ERT9_9BURK</name>
<proteinExistence type="inferred from homology"/>
<evidence type="ECO:0000313" key="7">
    <source>
        <dbReference type="Proteomes" id="UP000657372"/>
    </source>
</evidence>
<keyword evidence="2" id="KW-0805">Transcription regulation</keyword>
<evidence type="ECO:0000256" key="1">
    <source>
        <dbReference type="ARBA" id="ARBA00009437"/>
    </source>
</evidence>
<dbReference type="InterPro" id="IPR036390">
    <property type="entry name" value="WH_DNA-bd_sf"/>
</dbReference>
<keyword evidence="7" id="KW-1185">Reference proteome</keyword>
<dbReference type="Pfam" id="PF00126">
    <property type="entry name" value="HTH_1"/>
    <property type="match status" value="1"/>
</dbReference>
<feature type="domain" description="HTH lysR-type" evidence="5">
    <location>
        <begin position="4"/>
        <end position="61"/>
    </location>
</feature>
<dbReference type="CDD" id="cd08451">
    <property type="entry name" value="PBP2_BudR"/>
    <property type="match status" value="1"/>
</dbReference>
<dbReference type="InterPro" id="IPR000847">
    <property type="entry name" value="LysR_HTH_N"/>
</dbReference>
<keyword evidence="3" id="KW-0238">DNA-binding</keyword>
<dbReference type="PANTHER" id="PTHR30346:SF30">
    <property type="entry name" value="SMALL NEUTRAL PROTEASE REGULATORY PROTEIN"/>
    <property type="match status" value="1"/>
</dbReference>
<dbReference type="InterPro" id="IPR005119">
    <property type="entry name" value="LysR_subst-bd"/>
</dbReference>
<evidence type="ECO:0000313" key="6">
    <source>
        <dbReference type="EMBL" id="MBF8176774.1"/>
    </source>
</evidence>
<dbReference type="InterPro" id="IPR037410">
    <property type="entry name" value="BudR_PBP2"/>
</dbReference>
<organism evidence="6 7">
    <name type="scientific">Herminiimonas contaminans</name>
    <dbReference type="NCBI Taxonomy" id="1111140"/>
    <lineage>
        <taxon>Bacteria</taxon>
        <taxon>Pseudomonadati</taxon>
        <taxon>Pseudomonadota</taxon>
        <taxon>Betaproteobacteria</taxon>
        <taxon>Burkholderiales</taxon>
        <taxon>Oxalobacteraceae</taxon>
        <taxon>Herminiimonas</taxon>
    </lineage>
</organism>
<gene>
    <name evidence="6" type="ORF">IXC47_03650</name>
</gene>
<dbReference type="SUPFAM" id="SSF46785">
    <property type="entry name" value="Winged helix' DNA-binding domain"/>
    <property type="match status" value="1"/>
</dbReference>
<dbReference type="InterPro" id="IPR036388">
    <property type="entry name" value="WH-like_DNA-bd_sf"/>
</dbReference>
<protein>
    <submittedName>
        <fullName evidence="6">LysR family transcriptional regulator</fullName>
    </submittedName>
</protein>
<keyword evidence="4" id="KW-0804">Transcription</keyword>
<dbReference type="PANTHER" id="PTHR30346">
    <property type="entry name" value="TRANSCRIPTIONAL DUAL REGULATOR HCAR-RELATED"/>
    <property type="match status" value="1"/>
</dbReference>
<comment type="caution">
    <text evidence="6">The sequence shown here is derived from an EMBL/GenBank/DDBJ whole genome shotgun (WGS) entry which is preliminary data.</text>
</comment>
<dbReference type="Gene3D" id="3.40.190.10">
    <property type="entry name" value="Periplasmic binding protein-like II"/>
    <property type="match status" value="2"/>
</dbReference>